<dbReference type="Pfam" id="PF08240">
    <property type="entry name" value="ADH_N"/>
    <property type="match status" value="1"/>
</dbReference>
<dbReference type="InterPro" id="IPR013154">
    <property type="entry name" value="ADH-like_N"/>
</dbReference>
<keyword evidence="3 5" id="KW-0862">Zinc</keyword>
<dbReference type="GO" id="GO:0016491">
    <property type="term" value="F:oxidoreductase activity"/>
    <property type="evidence" value="ECO:0007669"/>
    <property type="project" value="UniProtKB-KW"/>
</dbReference>
<evidence type="ECO:0000256" key="2">
    <source>
        <dbReference type="ARBA" id="ARBA00022723"/>
    </source>
</evidence>
<evidence type="ECO:0000256" key="5">
    <source>
        <dbReference type="RuleBase" id="RU361277"/>
    </source>
</evidence>
<keyword evidence="9" id="KW-1185">Reference proteome</keyword>
<evidence type="ECO:0000259" key="6">
    <source>
        <dbReference type="Pfam" id="PF00107"/>
    </source>
</evidence>
<dbReference type="OrthoDB" id="241504at2"/>
<reference evidence="8 9" key="1">
    <citation type="submission" date="2018-10" db="EMBL/GenBank/DDBJ databases">
        <title>Sequencing the genomes of 1000 actinobacteria strains.</title>
        <authorList>
            <person name="Klenk H.-P."/>
        </authorList>
    </citation>
    <scope>NUCLEOTIDE SEQUENCE [LARGE SCALE GENOMIC DNA]</scope>
    <source>
        <strain evidence="8 9">DSM 17894</strain>
    </source>
</reference>
<dbReference type="InterPro" id="IPR002328">
    <property type="entry name" value="ADH_Zn_CS"/>
</dbReference>
<dbReference type="InterPro" id="IPR011032">
    <property type="entry name" value="GroES-like_sf"/>
</dbReference>
<evidence type="ECO:0000256" key="4">
    <source>
        <dbReference type="ARBA" id="ARBA00023002"/>
    </source>
</evidence>
<organism evidence="8 9">
    <name type="scientific">Frondihabitans australicus</name>
    <dbReference type="NCBI Taxonomy" id="386892"/>
    <lineage>
        <taxon>Bacteria</taxon>
        <taxon>Bacillati</taxon>
        <taxon>Actinomycetota</taxon>
        <taxon>Actinomycetes</taxon>
        <taxon>Micrococcales</taxon>
        <taxon>Microbacteriaceae</taxon>
        <taxon>Frondihabitans</taxon>
    </lineage>
</organism>
<dbReference type="Gene3D" id="3.40.50.720">
    <property type="entry name" value="NAD(P)-binding Rossmann-like Domain"/>
    <property type="match status" value="1"/>
</dbReference>
<dbReference type="InterPro" id="IPR013149">
    <property type="entry name" value="ADH-like_C"/>
</dbReference>
<protein>
    <submittedName>
        <fullName evidence="8">Threonine dehydrogenase-like Zn-dependent dehydrogenase</fullName>
    </submittedName>
</protein>
<dbReference type="PROSITE" id="PS00059">
    <property type="entry name" value="ADH_ZINC"/>
    <property type="match status" value="1"/>
</dbReference>
<evidence type="ECO:0000256" key="3">
    <source>
        <dbReference type="ARBA" id="ARBA00022833"/>
    </source>
</evidence>
<dbReference type="SUPFAM" id="SSF51735">
    <property type="entry name" value="NAD(P)-binding Rossmann-fold domains"/>
    <property type="match status" value="1"/>
</dbReference>
<dbReference type="InterPro" id="IPR036291">
    <property type="entry name" value="NAD(P)-bd_dom_sf"/>
</dbReference>
<dbReference type="PANTHER" id="PTHR42813:SF2">
    <property type="entry name" value="DEHYDROGENASE, ZINC-CONTAINING, PUTATIVE (AFU_ORTHOLOGUE AFUA_2G02810)-RELATED"/>
    <property type="match status" value="1"/>
</dbReference>
<dbReference type="AlphaFoldDB" id="A0A495IFR8"/>
<comment type="similarity">
    <text evidence="5">Belongs to the zinc-containing alcohol dehydrogenase family.</text>
</comment>
<evidence type="ECO:0000256" key="1">
    <source>
        <dbReference type="ARBA" id="ARBA00001947"/>
    </source>
</evidence>
<evidence type="ECO:0000313" key="9">
    <source>
        <dbReference type="Proteomes" id="UP000280008"/>
    </source>
</evidence>
<proteinExistence type="inferred from homology"/>
<dbReference type="PANTHER" id="PTHR42813">
    <property type="entry name" value="ZINC-TYPE ALCOHOL DEHYDROGENASE-LIKE"/>
    <property type="match status" value="1"/>
</dbReference>
<dbReference type="Proteomes" id="UP000280008">
    <property type="component" value="Unassembled WGS sequence"/>
</dbReference>
<feature type="domain" description="Alcohol dehydrogenase-like C-terminal" evidence="6">
    <location>
        <begin position="189"/>
        <end position="254"/>
    </location>
</feature>
<keyword evidence="4" id="KW-0560">Oxidoreductase</keyword>
<dbReference type="Gene3D" id="3.90.180.10">
    <property type="entry name" value="Medium-chain alcohol dehydrogenases, catalytic domain"/>
    <property type="match status" value="1"/>
</dbReference>
<gene>
    <name evidence="8" type="ORF">C8E83_1978</name>
</gene>
<comment type="caution">
    <text evidence="8">The sequence shown here is derived from an EMBL/GenBank/DDBJ whole genome shotgun (WGS) entry which is preliminary data.</text>
</comment>
<name>A0A495IFR8_9MICO</name>
<dbReference type="SUPFAM" id="SSF50129">
    <property type="entry name" value="GroES-like"/>
    <property type="match status" value="1"/>
</dbReference>
<dbReference type="RefSeq" id="WP_121369709.1">
    <property type="nucleotide sequence ID" value="NZ_RBKS01000001.1"/>
</dbReference>
<evidence type="ECO:0000313" key="8">
    <source>
        <dbReference type="EMBL" id="RKR74847.1"/>
    </source>
</evidence>
<accession>A0A495IFR8</accession>
<comment type="cofactor">
    <cofactor evidence="1 5">
        <name>Zn(2+)</name>
        <dbReference type="ChEBI" id="CHEBI:29105"/>
    </cofactor>
</comment>
<evidence type="ECO:0000259" key="7">
    <source>
        <dbReference type="Pfam" id="PF08240"/>
    </source>
</evidence>
<dbReference type="EMBL" id="RBKS01000001">
    <property type="protein sequence ID" value="RKR74847.1"/>
    <property type="molecule type" value="Genomic_DNA"/>
</dbReference>
<feature type="domain" description="Alcohol dehydrogenase-like N-terminal" evidence="7">
    <location>
        <begin position="25"/>
        <end position="140"/>
    </location>
</feature>
<dbReference type="GO" id="GO:0008270">
    <property type="term" value="F:zinc ion binding"/>
    <property type="evidence" value="ECO:0007669"/>
    <property type="project" value="InterPro"/>
</dbReference>
<sequence>MKALTYQSVENVSVEEVPNPTIVEPGDAVIRVTSAAICGSDLHLYDVFGPYLDKGDVLGHETMGVVSEVGPGVERIHVGDRVVVPFVIACGHCFMCDRGLFSQCETTQVTEYDSGATLYGYTKLYGQIPGGQAEYLGIKRADANLIVVGDDLPDERYLFLSDILPTAWQGVDYAEVPEGGTLVVLGLGPVGQFASRIGVHRGYRVIAVDPVPERRAMAERHGVETLDLTDDISDVIAKLTDGRGPDSVVDAVGMEAHDHGPVGLFQKAAARLPDRVAQPLMQKAGIDSLSAMHLAFDIVRRGGTVSLSGVYGGTADPTPFLNLFDKQVTIRMGQCNVQKWTETLLPLVEDPADPLGTEDLVTHPVALDRAPEMYEIFKKKEDGCIKVVFKP</sequence>
<keyword evidence="2 5" id="KW-0479">Metal-binding</keyword>
<dbReference type="Pfam" id="PF00107">
    <property type="entry name" value="ADH_zinc_N"/>
    <property type="match status" value="1"/>
</dbReference>